<dbReference type="EC" id="4.6.1.1" evidence="2"/>
<dbReference type="GO" id="GO:0004016">
    <property type="term" value="F:adenylate cyclase activity"/>
    <property type="evidence" value="ECO:0007669"/>
    <property type="project" value="UniProtKB-EC"/>
</dbReference>
<reference evidence="2" key="1">
    <citation type="submission" date="2018-06" db="EMBL/GenBank/DDBJ databases">
        <authorList>
            <person name="Zhirakovskaya E."/>
        </authorList>
    </citation>
    <scope>NUCLEOTIDE SEQUENCE</scope>
</reference>
<dbReference type="GO" id="GO:0035556">
    <property type="term" value="P:intracellular signal transduction"/>
    <property type="evidence" value="ECO:0007669"/>
    <property type="project" value="InterPro"/>
</dbReference>
<dbReference type="CDD" id="cd07302">
    <property type="entry name" value="CHD"/>
    <property type="match status" value="1"/>
</dbReference>
<dbReference type="Gene3D" id="3.30.70.1230">
    <property type="entry name" value="Nucleotide cyclase"/>
    <property type="match status" value="1"/>
</dbReference>
<dbReference type="PANTHER" id="PTHR43081">
    <property type="entry name" value="ADENYLATE CYCLASE, TERMINAL-DIFFERENTIATION SPECIFIC-RELATED"/>
    <property type="match status" value="1"/>
</dbReference>
<dbReference type="EMBL" id="UOEF01000370">
    <property type="protein sequence ID" value="VAW03329.1"/>
    <property type="molecule type" value="Genomic_DNA"/>
</dbReference>
<evidence type="ECO:0000259" key="1">
    <source>
        <dbReference type="PROSITE" id="PS50125"/>
    </source>
</evidence>
<dbReference type="PROSITE" id="PS50125">
    <property type="entry name" value="GUANYLATE_CYCLASE_2"/>
    <property type="match status" value="1"/>
</dbReference>
<organism evidence="2">
    <name type="scientific">hydrothermal vent metagenome</name>
    <dbReference type="NCBI Taxonomy" id="652676"/>
    <lineage>
        <taxon>unclassified sequences</taxon>
        <taxon>metagenomes</taxon>
        <taxon>ecological metagenomes</taxon>
    </lineage>
</organism>
<accession>A0A3B0SS33</accession>
<dbReference type="PANTHER" id="PTHR43081:SF19">
    <property type="entry name" value="PH-SENSITIVE ADENYLATE CYCLASE RV1264"/>
    <property type="match status" value="1"/>
</dbReference>
<dbReference type="InterPro" id="IPR029787">
    <property type="entry name" value="Nucleotide_cyclase"/>
</dbReference>
<dbReference type="SUPFAM" id="SSF55073">
    <property type="entry name" value="Nucleotide cyclase"/>
    <property type="match status" value="1"/>
</dbReference>
<keyword evidence="2" id="KW-0456">Lyase</keyword>
<dbReference type="AlphaFoldDB" id="A0A3B0SS33"/>
<gene>
    <name evidence="2" type="ORF">MNBD_ALPHA04-525</name>
</gene>
<feature type="non-terminal residue" evidence="2">
    <location>
        <position position="193"/>
    </location>
</feature>
<sequence length="193" mass="21161">MAHDGRSGTRKQSLSFERAGRAVLMVDLVESVRLIEQDEAGAVSRWLDLVHHIDDGILPKCNGRLVKSLGDGLLLDFDTVRQASTAAFDIQRACTDQNKNKPGNQHFLLRMGIEISDVFDDERDIYGHGVNLAARLMKLAGPGEIVISANAQDQLVSSLDADIEDLGECYVKNVKNPIRAYRIGPAGPDPVIR</sequence>
<dbReference type="InterPro" id="IPR050697">
    <property type="entry name" value="Adenylyl/Guanylyl_Cyclase_3/4"/>
</dbReference>
<dbReference type="InterPro" id="IPR001054">
    <property type="entry name" value="A/G_cyclase"/>
</dbReference>
<evidence type="ECO:0000313" key="2">
    <source>
        <dbReference type="EMBL" id="VAW03329.1"/>
    </source>
</evidence>
<protein>
    <submittedName>
        <fullName evidence="2">Adenylate cyclase</fullName>
        <ecNumber evidence="2">4.6.1.1</ecNumber>
    </submittedName>
</protein>
<feature type="domain" description="Guanylate cyclase" evidence="1">
    <location>
        <begin position="22"/>
        <end position="137"/>
    </location>
</feature>
<dbReference type="GO" id="GO:0006171">
    <property type="term" value="P:cAMP biosynthetic process"/>
    <property type="evidence" value="ECO:0007669"/>
    <property type="project" value="TreeGrafter"/>
</dbReference>
<dbReference type="Pfam" id="PF00211">
    <property type="entry name" value="Guanylate_cyc"/>
    <property type="match status" value="1"/>
</dbReference>
<proteinExistence type="predicted"/>
<name>A0A3B0SS33_9ZZZZ</name>